<protein>
    <submittedName>
        <fullName evidence="1">Uncharacterized protein</fullName>
    </submittedName>
</protein>
<accession>J3KUZ6</accession>
<dbReference type="AlphaFoldDB" id="J3KUZ6"/>
<dbReference type="EnsemblPlants" id="OB0095G10010.1">
    <property type="protein sequence ID" value="OB0095G10010.1"/>
    <property type="gene ID" value="OB0095G10010"/>
</dbReference>
<dbReference type="Gramene" id="OB0095G10010.1">
    <property type="protein sequence ID" value="OB0095G10010.1"/>
    <property type="gene ID" value="OB0095G10010"/>
</dbReference>
<evidence type="ECO:0000313" key="1">
    <source>
        <dbReference type="EnsemblPlants" id="OB0095G10010.1"/>
    </source>
</evidence>
<organism evidence="1">
    <name type="scientific">Oryza brachyantha</name>
    <name type="common">malo sina</name>
    <dbReference type="NCBI Taxonomy" id="4533"/>
    <lineage>
        <taxon>Eukaryota</taxon>
        <taxon>Viridiplantae</taxon>
        <taxon>Streptophyta</taxon>
        <taxon>Embryophyta</taxon>
        <taxon>Tracheophyta</taxon>
        <taxon>Spermatophyta</taxon>
        <taxon>Magnoliopsida</taxon>
        <taxon>Liliopsida</taxon>
        <taxon>Poales</taxon>
        <taxon>Poaceae</taxon>
        <taxon>BOP clade</taxon>
        <taxon>Oryzoideae</taxon>
        <taxon>Oryzeae</taxon>
        <taxon>Oryzinae</taxon>
        <taxon>Oryza</taxon>
    </lineage>
</organism>
<dbReference type="HOGENOM" id="CLU_1456592_0_0_1"/>
<reference evidence="1" key="1">
    <citation type="submission" date="2015-06" db="UniProtKB">
        <authorList>
            <consortium name="EnsemblPlants"/>
        </authorList>
    </citation>
    <scope>IDENTIFICATION</scope>
</reference>
<evidence type="ECO:0000313" key="2">
    <source>
        <dbReference type="Proteomes" id="UP000006038"/>
    </source>
</evidence>
<proteinExistence type="predicted"/>
<dbReference type="Proteomes" id="UP000006038">
    <property type="component" value="Unassembled WGS sequence"/>
</dbReference>
<name>J3KUZ6_ORYBR</name>
<keyword evidence="2" id="KW-1185">Reference proteome</keyword>
<sequence>MATAQGAEGNPFPSVKAAAAPARRLAAAAGSGWRRRPWKRRFRRAPVKVAAGEGPGKGGEPRWVPAVIWFGKMRANRQTVMEKVMDTLISKKRQRARRILKNSIAGCSVTGSFTAAAIIVKENGLTLDSGINGGNQGPSNPVFTLIRGVQLYPQDTVPLDLKVRRCISTIPRKGNCDRTNHITLHI</sequence>